<dbReference type="Pfam" id="PF00122">
    <property type="entry name" value="E1-E2_ATPase"/>
    <property type="match status" value="1"/>
</dbReference>
<keyword evidence="8 12" id="KW-1133">Transmembrane helix</keyword>
<dbReference type="SUPFAM" id="SSF55008">
    <property type="entry name" value="HMA, heavy metal-associated domain"/>
    <property type="match status" value="1"/>
</dbReference>
<dbReference type="SUPFAM" id="SSF81653">
    <property type="entry name" value="Calcium ATPase, transduction domain A"/>
    <property type="match status" value="1"/>
</dbReference>
<gene>
    <name evidence="15" type="ORF">DWB68_12615</name>
</gene>
<dbReference type="Gene3D" id="2.70.150.10">
    <property type="entry name" value="Calcium-transporting ATPase, cytoplasmic transduction domain A"/>
    <property type="match status" value="1"/>
</dbReference>
<evidence type="ECO:0000256" key="6">
    <source>
        <dbReference type="ARBA" id="ARBA00022840"/>
    </source>
</evidence>
<keyword evidence="12" id="KW-1003">Cell membrane</keyword>
<dbReference type="GO" id="GO:0005524">
    <property type="term" value="F:ATP binding"/>
    <property type="evidence" value="ECO:0007669"/>
    <property type="project" value="UniProtKB-UniRule"/>
</dbReference>
<feature type="region of interest" description="Disordered" evidence="13">
    <location>
        <begin position="505"/>
        <end position="537"/>
    </location>
</feature>
<keyword evidence="16" id="KW-1185">Reference proteome</keyword>
<dbReference type="PROSITE" id="PS50846">
    <property type="entry name" value="HMA_2"/>
    <property type="match status" value="1"/>
</dbReference>
<evidence type="ECO:0000313" key="15">
    <source>
        <dbReference type="EMBL" id="RII41458.1"/>
    </source>
</evidence>
<dbReference type="InterPro" id="IPR023298">
    <property type="entry name" value="ATPase_P-typ_TM_dom_sf"/>
</dbReference>
<comment type="similarity">
    <text evidence="2 12">Belongs to the cation transport ATPase (P-type) (TC 3.A.3) family. Type IB subfamily.</text>
</comment>
<dbReference type="Gene3D" id="3.40.1110.10">
    <property type="entry name" value="Calcium-transporting ATPase, cytoplasmic domain N"/>
    <property type="match status" value="1"/>
</dbReference>
<dbReference type="EMBL" id="QQXK01000027">
    <property type="protein sequence ID" value="RII41458.1"/>
    <property type="molecule type" value="Genomic_DNA"/>
</dbReference>
<keyword evidence="3 12" id="KW-0812">Transmembrane</keyword>
<evidence type="ECO:0000256" key="10">
    <source>
        <dbReference type="ARBA" id="ARBA00049360"/>
    </source>
</evidence>
<feature type="domain" description="HMA" evidence="14">
    <location>
        <begin position="10"/>
        <end position="74"/>
    </location>
</feature>
<evidence type="ECO:0000256" key="3">
    <source>
        <dbReference type="ARBA" id="ARBA00022692"/>
    </source>
</evidence>
<evidence type="ECO:0000256" key="7">
    <source>
        <dbReference type="ARBA" id="ARBA00022967"/>
    </source>
</evidence>
<dbReference type="PANTHER" id="PTHR43520:SF8">
    <property type="entry name" value="P-TYPE CU(+) TRANSPORTER"/>
    <property type="match status" value="1"/>
</dbReference>
<dbReference type="GO" id="GO:0043682">
    <property type="term" value="F:P-type divalent copper transporter activity"/>
    <property type="evidence" value="ECO:0007669"/>
    <property type="project" value="TreeGrafter"/>
</dbReference>
<dbReference type="InterPro" id="IPR036412">
    <property type="entry name" value="HAD-like_sf"/>
</dbReference>
<evidence type="ECO:0000256" key="13">
    <source>
        <dbReference type="SAM" id="MobiDB-lite"/>
    </source>
</evidence>
<feature type="transmembrane region" description="Helical" evidence="12">
    <location>
        <begin position="387"/>
        <end position="413"/>
    </location>
</feature>
<dbReference type="Gene3D" id="3.30.70.100">
    <property type="match status" value="1"/>
</dbReference>
<feature type="transmembrane region" description="Helical" evidence="12">
    <location>
        <begin position="101"/>
        <end position="122"/>
    </location>
</feature>
<dbReference type="NCBIfam" id="TIGR01494">
    <property type="entry name" value="ATPase_P-type"/>
    <property type="match status" value="2"/>
</dbReference>
<feature type="transmembrane region" description="Helical" evidence="12">
    <location>
        <begin position="166"/>
        <end position="184"/>
    </location>
</feature>
<dbReference type="GO" id="GO:0016887">
    <property type="term" value="F:ATP hydrolysis activity"/>
    <property type="evidence" value="ECO:0007669"/>
    <property type="project" value="InterPro"/>
</dbReference>
<feature type="transmembrane region" description="Helical" evidence="12">
    <location>
        <begin position="745"/>
        <end position="762"/>
    </location>
</feature>
<dbReference type="RefSeq" id="WP_119425480.1">
    <property type="nucleotide sequence ID" value="NZ_QQXK01000027.1"/>
</dbReference>
<keyword evidence="6 12" id="KW-0067">ATP-binding</keyword>
<dbReference type="InterPro" id="IPR008250">
    <property type="entry name" value="ATPase_P-typ_transduc_dom_A_sf"/>
</dbReference>
<dbReference type="FunFam" id="3.30.70.100:FF:000005">
    <property type="entry name" value="Copper-exporting P-type ATPase A"/>
    <property type="match status" value="1"/>
</dbReference>
<evidence type="ECO:0000259" key="14">
    <source>
        <dbReference type="PROSITE" id="PS50846"/>
    </source>
</evidence>
<evidence type="ECO:0000256" key="11">
    <source>
        <dbReference type="ARBA" id="ARBA00074171"/>
    </source>
</evidence>
<dbReference type="CDD" id="cd00371">
    <property type="entry name" value="HMA"/>
    <property type="match status" value="1"/>
</dbReference>
<dbReference type="SUPFAM" id="SSF81660">
    <property type="entry name" value="Metal cation-transporting ATPase, ATP-binding domain N"/>
    <property type="match status" value="1"/>
</dbReference>
<dbReference type="InterPro" id="IPR036163">
    <property type="entry name" value="HMA_dom_sf"/>
</dbReference>
<dbReference type="InterPro" id="IPR018303">
    <property type="entry name" value="ATPase_P-typ_P_site"/>
</dbReference>
<evidence type="ECO:0000256" key="12">
    <source>
        <dbReference type="RuleBase" id="RU362081"/>
    </source>
</evidence>
<dbReference type="FunFam" id="2.70.150.10:FF:000002">
    <property type="entry name" value="Copper-transporting ATPase 1, putative"/>
    <property type="match status" value="1"/>
</dbReference>
<name>A0A399J7J0_9MICC</name>
<comment type="catalytic activity">
    <reaction evidence="10">
        <text>ATP + H2O = ADP + phosphate + H(+)</text>
        <dbReference type="Rhea" id="RHEA:13065"/>
        <dbReference type="ChEBI" id="CHEBI:15377"/>
        <dbReference type="ChEBI" id="CHEBI:15378"/>
        <dbReference type="ChEBI" id="CHEBI:30616"/>
        <dbReference type="ChEBI" id="CHEBI:43474"/>
        <dbReference type="ChEBI" id="CHEBI:456216"/>
    </reaction>
</comment>
<protein>
    <recommendedName>
        <fullName evidence="11">Cation-transporting P-type ATPase B</fullName>
    </recommendedName>
</protein>
<dbReference type="InterPro" id="IPR023299">
    <property type="entry name" value="ATPase_P-typ_cyto_dom_N"/>
</dbReference>
<evidence type="ECO:0000313" key="16">
    <source>
        <dbReference type="Proteomes" id="UP000265419"/>
    </source>
</evidence>
<feature type="transmembrane region" description="Helical" evidence="12">
    <location>
        <begin position="361"/>
        <end position="381"/>
    </location>
</feature>
<evidence type="ECO:0000256" key="8">
    <source>
        <dbReference type="ARBA" id="ARBA00022989"/>
    </source>
</evidence>
<dbReference type="GO" id="GO:0055070">
    <property type="term" value="P:copper ion homeostasis"/>
    <property type="evidence" value="ECO:0007669"/>
    <property type="project" value="TreeGrafter"/>
</dbReference>
<sequence>MDAPDATALRVVDLDIQGMTCASCVGRIERKLGKLPGVEASVNLALESAQVTAPASISDEQLLETVAAAGYTATPKPQPGGSGSAGADDADTSAPERNDHLFARFLVAAALTVPVLIVSMVPGAQFPHWGWVVAALTTPVVTWAAWPFHRAAAVNARHGASTMDTLVSLGIAAAYLFSLGQLLADPGLTAHAMWGHPMDMSDHQLYFEVAATVATFLLLGRWLEHRARRSAADALRSLLALGARTARVVHDDGSVAEVPVDALRVGDVIDVRPGDKIAADGEVLSGHSAVDAAVITGESVPVEVGPGSLVTGATINASGNLRVRLTRVGEDTTLASMGRMISQAQTAKAPITRLADRISSVFVPVVLVLAAATFLVWWLAVGDLRGGFVAAVTVLVIACPCALGLATPVALVAGTGRGSQLGILLSGPQVLEEARGVDAVILDKTGTLTEGRMALAAVTVAAPSGEPLPAGLSPERALALAGAAEDGSEHPIARAIADAARAGWTRPSAAAQSDEAAPSGTLPTPVAGEAAHSGGAAPSGSLLPATGFVSSAGGGVAATVDGHAVVLGKADHLVAAGVPVGPEALAALATAEEAGATAVLLGVDGAVAAVLSVTDTVKPSSAAGVAALRELGVTPWLVTGDNAAVAGAVAAEVGISPEHVVAGVRPEGKVERVRALQAAGRRVAMVGDGVNDAPALAAADLGLAMGAGTDVARASADIELMGSSVKQVAQAIGLSRATLKIIRQNLFWAFAYNVLGLPIAALGLLNPMIAGAAMAASSVIVVTNALRLRRWGR</sequence>
<organism evidence="15 16">
    <name type="scientific">Galactobacter valiniphilus</name>
    <dbReference type="NCBI Taxonomy" id="2676122"/>
    <lineage>
        <taxon>Bacteria</taxon>
        <taxon>Bacillati</taxon>
        <taxon>Actinomycetota</taxon>
        <taxon>Actinomycetes</taxon>
        <taxon>Micrococcales</taxon>
        <taxon>Micrococcaceae</taxon>
        <taxon>Galactobacter</taxon>
    </lineage>
</organism>
<keyword evidence="9 12" id="KW-0472">Membrane</keyword>
<dbReference type="PRINTS" id="PR00119">
    <property type="entry name" value="CATATPASE"/>
</dbReference>
<dbReference type="AlphaFoldDB" id="A0A399J7J0"/>
<dbReference type="InterPro" id="IPR017969">
    <property type="entry name" value="Heavy-metal-associated_CS"/>
</dbReference>
<evidence type="ECO:0000256" key="9">
    <source>
        <dbReference type="ARBA" id="ARBA00023136"/>
    </source>
</evidence>
<dbReference type="InterPro" id="IPR023214">
    <property type="entry name" value="HAD_sf"/>
</dbReference>
<reference evidence="15 16" key="1">
    <citation type="submission" date="2018-07" db="EMBL/GenBank/DDBJ databases">
        <title>Arthrobacter sp. nov., isolated from raw cow's milk with high bacterial count.</title>
        <authorList>
            <person name="Hahne J."/>
            <person name="Isele D."/>
            <person name="Lipski A."/>
        </authorList>
    </citation>
    <scope>NUCLEOTIDE SEQUENCE [LARGE SCALE GENOMIC DNA]</scope>
    <source>
        <strain evidence="15 16">JZ R-35</strain>
    </source>
</reference>
<dbReference type="InterPro" id="IPR059000">
    <property type="entry name" value="ATPase_P-type_domA"/>
</dbReference>
<dbReference type="Pfam" id="PF00702">
    <property type="entry name" value="Hydrolase"/>
    <property type="match status" value="1"/>
</dbReference>
<keyword evidence="7" id="KW-1278">Translocase</keyword>
<feature type="transmembrane region" description="Helical" evidence="12">
    <location>
        <begin position="768"/>
        <end position="786"/>
    </location>
</feature>
<dbReference type="SUPFAM" id="SSF56784">
    <property type="entry name" value="HAD-like"/>
    <property type="match status" value="1"/>
</dbReference>
<dbReference type="InterPro" id="IPR044492">
    <property type="entry name" value="P_typ_ATPase_HD_dom"/>
</dbReference>
<evidence type="ECO:0000256" key="5">
    <source>
        <dbReference type="ARBA" id="ARBA00022741"/>
    </source>
</evidence>
<dbReference type="SFLD" id="SFLDF00027">
    <property type="entry name" value="p-type_atpase"/>
    <property type="match status" value="1"/>
</dbReference>
<evidence type="ECO:0000256" key="4">
    <source>
        <dbReference type="ARBA" id="ARBA00022723"/>
    </source>
</evidence>
<dbReference type="SFLD" id="SFLDG00002">
    <property type="entry name" value="C1.7:_P-type_atpase_like"/>
    <property type="match status" value="1"/>
</dbReference>
<feature type="transmembrane region" description="Helical" evidence="12">
    <location>
        <begin position="128"/>
        <end position="146"/>
    </location>
</feature>
<dbReference type="NCBIfam" id="TIGR01525">
    <property type="entry name" value="ATPase-IB_hvy"/>
    <property type="match status" value="1"/>
</dbReference>
<keyword evidence="4 12" id="KW-0479">Metal-binding</keyword>
<dbReference type="PROSITE" id="PS01047">
    <property type="entry name" value="HMA_1"/>
    <property type="match status" value="1"/>
</dbReference>
<dbReference type="PRINTS" id="PR00120">
    <property type="entry name" value="HATPASE"/>
</dbReference>
<dbReference type="SFLD" id="SFLDS00003">
    <property type="entry name" value="Haloacid_Dehalogenase"/>
    <property type="match status" value="1"/>
</dbReference>
<dbReference type="InterPro" id="IPR001757">
    <property type="entry name" value="P_typ_ATPase"/>
</dbReference>
<dbReference type="Pfam" id="PF00403">
    <property type="entry name" value="HMA"/>
    <property type="match status" value="1"/>
</dbReference>
<comment type="subcellular location">
    <subcellularLocation>
        <location evidence="1">Cell membrane</location>
        <topology evidence="1">Multi-pass membrane protein</topology>
    </subcellularLocation>
</comment>
<dbReference type="InterPro" id="IPR027256">
    <property type="entry name" value="P-typ_ATPase_IB"/>
</dbReference>
<evidence type="ECO:0000256" key="1">
    <source>
        <dbReference type="ARBA" id="ARBA00004651"/>
    </source>
</evidence>
<dbReference type="GO" id="GO:0005886">
    <property type="term" value="C:plasma membrane"/>
    <property type="evidence" value="ECO:0007669"/>
    <property type="project" value="UniProtKB-SubCell"/>
</dbReference>
<dbReference type="Gene3D" id="3.40.50.1000">
    <property type="entry name" value="HAD superfamily/HAD-like"/>
    <property type="match status" value="1"/>
</dbReference>
<dbReference type="GO" id="GO:0005507">
    <property type="term" value="F:copper ion binding"/>
    <property type="evidence" value="ECO:0007669"/>
    <property type="project" value="TreeGrafter"/>
</dbReference>
<dbReference type="Proteomes" id="UP000265419">
    <property type="component" value="Unassembled WGS sequence"/>
</dbReference>
<feature type="transmembrane region" description="Helical" evidence="12">
    <location>
        <begin position="204"/>
        <end position="223"/>
    </location>
</feature>
<evidence type="ECO:0000256" key="2">
    <source>
        <dbReference type="ARBA" id="ARBA00006024"/>
    </source>
</evidence>
<dbReference type="SUPFAM" id="SSF81665">
    <property type="entry name" value="Calcium ATPase, transmembrane domain M"/>
    <property type="match status" value="1"/>
</dbReference>
<dbReference type="PROSITE" id="PS00154">
    <property type="entry name" value="ATPASE_E1_E2"/>
    <property type="match status" value="1"/>
</dbReference>
<dbReference type="PANTHER" id="PTHR43520">
    <property type="entry name" value="ATP7, ISOFORM B"/>
    <property type="match status" value="1"/>
</dbReference>
<comment type="caution">
    <text evidence="15">The sequence shown here is derived from an EMBL/GenBank/DDBJ whole genome shotgun (WGS) entry which is preliminary data.</text>
</comment>
<feature type="region of interest" description="Disordered" evidence="13">
    <location>
        <begin position="73"/>
        <end position="93"/>
    </location>
</feature>
<accession>A0A399J7J0</accession>
<feature type="compositionally biased region" description="Low complexity" evidence="13">
    <location>
        <begin position="527"/>
        <end position="537"/>
    </location>
</feature>
<dbReference type="PROSITE" id="PS01229">
    <property type="entry name" value="COF_2"/>
    <property type="match status" value="1"/>
</dbReference>
<dbReference type="InterPro" id="IPR006121">
    <property type="entry name" value="HMA_dom"/>
</dbReference>
<proteinExistence type="inferred from homology"/>
<keyword evidence="5 12" id="KW-0547">Nucleotide-binding</keyword>